<name>A0A6J4R4R0_9ACTN</name>
<proteinExistence type="predicted"/>
<evidence type="ECO:0000259" key="1">
    <source>
        <dbReference type="Pfam" id="PF13340"/>
    </source>
</evidence>
<reference evidence="2" key="1">
    <citation type="submission" date="2020-02" db="EMBL/GenBank/DDBJ databases">
        <authorList>
            <person name="Meier V. D."/>
        </authorList>
    </citation>
    <scope>NUCLEOTIDE SEQUENCE</scope>
    <source>
        <strain evidence="2">AVDCRST_MAG28</strain>
    </source>
</reference>
<accession>A0A6J4R4R0</accession>
<dbReference type="AlphaFoldDB" id="A0A6J4R4R0"/>
<organism evidence="2">
    <name type="scientific">uncultured Rubrobacteraceae bacterium</name>
    <dbReference type="NCBI Taxonomy" id="349277"/>
    <lineage>
        <taxon>Bacteria</taxon>
        <taxon>Bacillati</taxon>
        <taxon>Actinomycetota</taxon>
        <taxon>Rubrobacteria</taxon>
        <taxon>Rubrobacterales</taxon>
        <taxon>Rubrobacteraceae</taxon>
        <taxon>environmental samples</taxon>
    </lineage>
</organism>
<gene>
    <name evidence="2" type="ORF">AVDCRST_MAG28-3738</name>
</gene>
<feature type="domain" description="Insertion element IS402-like" evidence="1">
    <location>
        <begin position="3"/>
        <end position="78"/>
    </location>
</feature>
<dbReference type="Pfam" id="PF13340">
    <property type="entry name" value="DUF4096"/>
    <property type="match status" value="1"/>
</dbReference>
<dbReference type="NCBIfam" id="NF033580">
    <property type="entry name" value="transpos_IS5_3"/>
    <property type="match status" value="1"/>
</dbReference>
<dbReference type="InterPro" id="IPR052909">
    <property type="entry name" value="Transposase_6_like"/>
</dbReference>
<sequence>MDLTDEQWEVLEPLIPDPPRRGDGRGRPWRDPRDVLNGVLWILRTGAPWKDLPERYPPYQTCHRRFQKWIEEGVFSAILEALAEDLKGRGEIDLSECYIDGTFVVAKKGVSVSERPSGARVRRSWRFQTALLLLSPSTQRVLRHTRSPLLEKRSQAAF</sequence>
<dbReference type="PANTHER" id="PTHR46637">
    <property type="entry name" value="TIS1421-TRANSPOSASE PROTEIN A"/>
    <property type="match status" value="1"/>
</dbReference>
<dbReference type="EMBL" id="CADCVE010000096">
    <property type="protein sequence ID" value="CAA9464061.1"/>
    <property type="molecule type" value="Genomic_DNA"/>
</dbReference>
<protein>
    <submittedName>
        <fullName evidence="2">Mobile element protein</fullName>
    </submittedName>
</protein>
<evidence type="ECO:0000313" key="2">
    <source>
        <dbReference type="EMBL" id="CAA9464061.1"/>
    </source>
</evidence>
<dbReference type="InterPro" id="IPR025161">
    <property type="entry name" value="IS402-like_dom"/>
</dbReference>
<dbReference type="PANTHER" id="PTHR46637:SF1">
    <property type="entry name" value="BLL5188 PROTEIN"/>
    <property type="match status" value="1"/>
</dbReference>